<dbReference type="InterPro" id="IPR046036">
    <property type="entry name" value="DUF5994"/>
</dbReference>
<gene>
    <name evidence="1" type="ORF">QRT03_27225</name>
</gene>
<dbReference type="Pfam" id="PF19457">
    <property type="entry name" value="DUF5994"/>
    <property type="match status" value="1"/>
</dbReference>
<evidence type="ECO:0000313" key="1">
    <source>
        <dbReference type="EMBL" id="MDL5159687.1"/>
    </source>
</evidence>
<accession>A0ABT7MIB5</accession>
<proteinExistence type="predicted"/>
<name>A0ABT7MIB5_9PSEU</name>
<comment type="caution">
    <text evidence="1">The sequence shown here is derived from an EMBL/GenBank/DDBJ whole genome shotgun (WGS) entry which is preliminary data.</text>
</comment>
<keyword evidence="2" id="KW-1185">Reference proteome</keyword>
<reference evidence="1 2" key="1">
    <citation type="submission" date="2023-06" db="EMBL/GenBank/DDBJ databases">
        <title>Actinomycetospora Odt1-22.</title>
        <authorList>
            <person name="Supong K."/>
        </authorList>
    </citation>
    <scope>NUCLEOTIDE SEQUENCE [LARGE SCALE GENOMIC DNA]</scope>
    <source>
        <strain evidence="1 2">Odt1-22</strain>
    </source>
</reference>
<dbReference type="Proteomes" id="UP001231924">
    <property type="component" value="Unassembled WGS sequence"/>
</dbReference>
<dbReference type="EMBL" id="JASVWF010000008">
    <property type="protein sequence ID" value="MDL5159687.1"/>
    <property type="molecule type" value="Genomic_DNA"/>
</dbReference>
<protein>
    <submittedName>
        <fullName evidence="1">DUF5994 family protein</fullName>
    </submittedName>
</protein>
<evidence type="ECO:0000313" key="2">
    <source>
        <dbReference type="Proteomes" id="UP001231924"/>
    </source>
</evidence>
<dbReference type="RefSeq" id="WP_286056292.1">
    <property type="nucleotide sequence ID" value="NZ_JASVWF010000008.1"/>
</dbReference>
<sequence>MSGPDDVQDQSVSSDEVRVRLGHRGAGEHGAVDGAWWPRSRDLAAELPSLLDRIEDLVGPVERVAFGLSEWDDVGRRLITTRAGRIPVEGFRSIEASTVWLVVRGRGRSRIGLMVIPADTTQERAIRLLEAAALGGERRSPVEVLAVAMA</sequence>
<organism evidence="1 2">
    <name type="scientific">Actinomycetospora termitidis</name>
    <dbReference type="NCBI Taxonomy" id="3053470"/>
    <lineage>
        <taxon>Bacteria</taxon>
        <taxon>Bacillati</taxon>
        <taxon>Actinomycetota</taxon>
        <taxon>Actinomycetes</taxon>
        <taxon>Pseudonocardiales</taxon>
        <taxon>Pseudonocardiaceae</taxon>
        <taxon>Actinomycetospora</taxon>
    </lineage>
</organism>